<sequence>MQWAGDQTLASHAVGGRPDSGEPCSRRETRLRRTIQKPVHSEVISGFLASVRPGHWWRGSNLRQKVPADLRADSLATVPPKSPIKNKKKNNKNHTDTGIMCLETNPT</sequence>
<reference evidence="2 3" key="1">
    <citation type="journal article" date="2021" name="Elife">
        <title>Chloroplast acquisition without the gene transfer in kleptoplastic sea slugs, Plakobranchus ocellatus.</title>
        <authorList>
            <person name="Maeda T."/>
            <person name="Takahashi S."/>
            <person name="Yoshida T."/>
            <person name="Shimamura S."/>
            <person name="Takaki Y."/>
            <person name="Nagai Y."/>
            <person name="Toyoda A."/>
            <person name="Suzuki Y."/>
            <person name="Arimoto A."/>
            <person name="Ishii H."/>
            <person name="Satoh N."/>
            <person name="Nishiyama T."/>
            <person name="Hasebe M."/>
            <person name="Maruyama T."/>
            <person name="Minagawa J."/>
            <person name="Obokata J."/>
            <person name="Shigenobu S."/>
        </authorList>
    </citation>
    <scope>NUCLEOTIDE SEQUENCE [LARGE SCALE GENOMIC DNA]</scope>
</reference>
<dbReference type="EMBL" id="BLXT01004605">
    <property type="protein sequence ID" value="GFO15226.1"/>
    <property type="molecule type" value="Genomic_DNA"/>
</dbReference>
<name>A0AAV4B8R5_9GAST</name>
<keyword evidence="3" id="KW-1185">Reference proteome</keyword>
<accession>A0AAV4B8R5</accession>
<comment type="caution">
    <text evidence="2">The sequence shown here is derived from an EMBL/GenBank/DDBJ whole genome shotgun (WGS) entry which is preliminary data.</text>
</comment>
<organism evidence="2 3">
    <name type="scientific">Plakobranchus ocellatus</name>
    <dbReference type="NCBI Taxonomy" id="259542"/>
    <lineage>
        <taxon>Eukaryota</taxon>
        <taxon>Metazoa</taxon>
        <taxon>Spiralia</taxon>
        <taxon>Lophotrochozoa</taxon>
        <taxon>Mollusca</taxon>
        <taxon>Gastropoda</taxon>
        <taxon>Heterobranchia</taxon>
        <taxon>Euthyneura</taxon>
        <taxon>Panpulmonata</taxon>
        <taxon>Sacoglossa</taxon>
        <taxon>Placobranchoidea</taxon>
        <taxon>Plakobranchidae</taxon>
        <taxon>Plakobranchus</taxon>
    </lineage>
</organism>
<dbReference type="AlphaFoldDB" id="A0AAV4B8R5"/>
<protein>
    <submittedName>
        <fullName evidence="2">Uncharacterized protein</fullName>
    </submittedName>
</protein>
<evidence type="ECO:0000313" key="3">
    <source>
        <dbReference type="Proteomes" id="UP000735302"/>
    </source>
</evidence>
<proteinExistence type="predicted"/>
<evidence type="ECO:0000256" key="1">
    <source>
        <dbReference type="SAM" id="MobiDB-lite"/>
    </source>
</evidence>
<feature type="region of interest" description="Disordered" evidence="1">
    <location>
        <begin position="1"/>
        <end position="33"/>
    </location>
</feature>
<evidence type="ECO:0000313" key="2">
    <source>
        <dbReference type="EMBL" id="GFO15226.1"/>
    </source>
</evidence>
<feature type="region of interest" description="Disordered" evidence="1">
    <location>
        <begin position="73"/>
        <end position="107"/>
    </location>
</feature>
<gene>
    <name evidence="2" type="ORF">PoB_004173100</name>
</gene>
<dbReference type="Proteomes" id="UP000735302">
    <property type="component" value="Unassembled WGS sequence"/>
</dbReference>